<dbReference type="InParanoid" id="A0A6I8UZI1"/>
<gene>
    <name evidence="3" type="primary">LOC6902067</name>
</gene>
<accession>A0A6I8UZI1</accession>
<evidence type="ECO:0000256" key="1">
    <source>
        <dbReference type="SAM" id="MobiDB-lite"/>
    </source>
</evidence>
<feature type="compositionally biased region" description="Polar residues" evidence="1">
    <location>
        <begin position="81"/>
        <end position="91"/>
    </location>
</feature>
<feature type="compositionally biased region" description="Basic and acidic residues" evidence="1">
    <location>
        <begin position="245"/>
        <end position="271"/>
    </location>
</feature>
<feature type="compositionally biased region" description="Basic and acidic residues" evidence="1">
    <location>
        <begin position="278"/>
        <end position="290"/>
    </location>
</feature>
<sequence>MSNTPIRPIPIMKPIFAEPRATQGRNFLIENKVSLHLLEKTTSEKLAAKEPVRPKWMPAICRQGPKALESKAGRPPVLVSRRNNQKVSLKRNSNSNNSHSHHPLCDPVPESDLEDSNSVLHDPSEETQEEVVQSPDTYSTSTGIQTDDITDVLYLTNALKKCSFDGISMQSNQYDNNEDEDLLSLRTNGKQHRRLDMKELNTMPLPDDDLKTDVSSNEEGLLSAHSRFTVATKASNASTKSITSKYREHKLGSRDQLRPPRYLEKEKREKGAAAAATKKLDDTRAPDCRRGHMPITAQTLSVRSRNAEIGKGAGHRK</sequence>
<dbReference type="AlphaFoldDB" id="A0A6I8UZI1"/>
<dbReference type="RefSeq" id="XP_002133600.2">
    <property type="nucleotide sequence ID" value="XM_002133564.3"/>
</dbReference>
<dbReference type="KEGG" id="dpo:6902067"/>
<feature type="compositionally biased region" description="Polar residues" evidence="1">
    <location>
        <begin position="130"/>
        <end position="143"/>
    </location>
</feature>
<feature type="region of interest" description="Disordered" evidence="1">
    <location>
        <begin position="67"/>
        <end position="143"/>
    </location>
</feature>
<keyword evidence="2" id="KW-1185">Reference proteome</keyword>
<reference evidence="3" key="1">
    <citation type="submission" date="2025-08" db="UniProtKB">
        <authorList>
            <consortium name="RefSeq"/>
        </authorList>
    </citation>
    <scope>IDENTIFICATION</scope>
    <source>
        <strain evidence="3">MV-25-SWS-2005</strain>
        <tissue evidence="3">Whole body</tissue>
    </source>
</reference>
<organism evidence="2 3">
    <name type="scientific">Drosophila pseudoobscura pseudoobscura</name>
    <name type="common">Fruit fly</name>
    <dbReference type="NCBI Taxonomy" id="46245"/>
    <lineage>
        <taxon>Eukaryota</taxon>
        <taxon>Metazoa</taxon>
        <taxon>Ecdysozoa</taxon>
        <taxon>Arthropoda</taxon>
        <taxon>Hexapoda</taxon>
        <taxon>Insecta</taxon>
        <taxon>Pterygota</taxon>
        <taxon>Neoptera</taxon>
        <taxon>Endopterygota</taxon>
        <taxon>Diptera</taxon>
        <taxon>Brachycera</taxon>
        <taxon>Muscomorpha</taxon>
        <taxon>Ephydroidea</taxon>
        <taxon>Drosophilidae</taxon>
        <taxon>Drosophila</taxon>
        <taxon>Sophophora</taxon>
    </lineage>
</organism>
<evidence type="ECO:0000313" key="2">
    <source>
        <dbReference type="Proteomes" id="UP000001819"/>
    </source>
</evidence>
<name>A0A6I8UZI1_DROPS</name>
<proteinExistence type="predicted"/>
<protein>
    <submittedName>
        <fullName evidence="3">Uncharacterized protein</fullName>
    </submittedName>
</protein>
<dbReference type="Proteomes" id="UP000001819">
    <property type="component" value="Chromosome X"/>
</dbReference>
<dbReference type="ExpressionAtlas" id="A0A6I8UZI1">
    <property type="expression patterns" value="baseline"/>
</dbReference>
<evidence type="ECO:0000313" key="3">
    <source>
        <dbReference type="RefSeq" id="XP_002133600.2"/>
    </source>
</evidence>
<feature type="region of interest" description="Disordered" evidence="1">
    <location>
        <begin position="240"/>
        <end position="317"/>
    </location>
</feature>